<dbReference type="KEGG" id="gax:Pan161_09780"/>
<keyword evidence="1" id="KW-0812">Transmembrane</keyword>
<organism evidence="3 4">
    <name type="scientific">Gimesia algae</name>
    <dbReference type="NCBI Taxonomy" id="2527971"/>
    <lineage>
        <taxon>Bacteria</taxon>
        <taxon>Pseudomonadati</taxon>
        <taxon>Planctomycetota</taxon>
        <taxon>Planctomycetia</taxon>
        <taxon>Planctomycetales</taxon>
        <taxon>Planctomycetaceae</taxon>
        <taxon>Gimesia</taxon>
    </lineage>
</organism>
<evidence type="ECO:0000313" key="3">
    <source>
        <dbReference type="EMBL" id="QDT89349.1"/>
    </source>
</evidence>
<feature type="signal peptide" evidence="2">
    <location>
        <begin position="1"/>
        <end position="24"/>
    </location>
</feature>
<keyword evidence="2" id="KW-0732">Signal</keyword>
<name>A0A517V8N0_9PLAN</name>
<keyword evidence="1" id="KW-0472">Membrane</keyword>
<accession>A0A517V8N0</accession>
<dbReference type="EMBL" id="CP036343">
    <property type="protein sequence ID" value="QDT89349.1"/>
    <property type="molecule type" value="Genomic_DNA"/>
</dbReference>
<proteinExistence type="predicted"/>
<dbReference type="Proteomes" id="UP000316855">
    <property type="component" value="Chromosome"/>
</dbReference>
<evidence type="ECO:0000313" key="4">
    <source>
        <dbReference type="Proteomes" id="UP000316855"/>
    </source>
</evidence>
<protein>
    <submittedName>
        <fullName evidence="3">Uncharacterized protein</fullName>
    </submittedName>
</protein>
<evidence type="ECO:0000256" key="1">
    <source>
        <dbReference type="SAM" id="Phobius"/>
    </source>
</evidence>
<sequence length="65" mass="6972" precursor="true">MPGRFCRFCVTTGVLLASTGTVLAQEETRQSGLVQTSQTSIVEYILVAALVGLALFAICRTSHRV</sequence>
<gene>
    <name evidence="3" type="ORF">Pan161_09780</name>
</gene>
<keyword evidence="4" id="KW-1185">Reference proteome</keyword>
<feature type="transmembrane region" description="Helical" evidence="1">
    <location>
        <begin position="40"/>
        <end position="59"/>
    </location>
</feature>
<evidence type="ECO:0000256" key="2">
    <source>
        <dbReference type="SAM" id="SignalP"/>
    </source>
</evidence>
<keyword evidence="1" id="KW-1133">Transmembrane helix</keyword>
<feature type="chain" id="PRO_5022098709" evidence="2">
    <location>
        <begin position="25"/>
        <end position="65"/>
    </location>
</feature>
<dbReference type="OrthoDB" id="9907234at2"/>
<reference evidence="3 4" key="1">
    <citation type="submission" date="2019-02" db="EMBL/GenBank/DDBJ databases">
        <title>Deep-cultivation of Planctomycetes and their phenomic and genomic characterization uncovers novel biology.</title>
        <authorList>
            <person name="Wiegand S."/>
            <person name="Jogler M."/>
            <person name="Boedeker C."/>
            <person name="Pinto D."/>
            <person name="Vollmers J."/>
            <person name="Rivas-Marin E."/>
            <person name="Kohn T."/>
            <person name="Peeters S.H."/>
            <person name="Heuer A."/>
            <person name="Rast P."/>
            <person name="Oberbeckmann S."/>
            <person name="Bunk B."/>
            <person name="Jeske O."/>
            <person name="Meyerdierks A."/>
            <person name="Storesund J.E."/>
            <person name="Kallscheuer N."/>
            <person name="Luecker S."/>
            <person name="Lage O.M."/>
            <person name="Pohl T."/>
            <person name="Merkel B.J."/>
            <person name="Hornburger P."/>
            <person name="Mueller R.-W."/>
            <person name="Bruemmer F."/>
            <person name="Labrenz M."/>
            <person name="Spormann A.M."/>
            <person name="Op den Camp H."/>
            <person name="Overmann J."/>
            <person name="Amann R."/>
            <person name="Jetten M.S.M."/>
            <person name="Mascher T."/>
            <person name="Medema M.H."/>
            <person name="Devos D.P."/>
            <person name="Kaster A.-K."/>
            <person name="Ovreas L."/>
            <person name="Rohde M."/>
            <person name="Galperin M.Y."/>
            <person name="Jogler C."/>
        </authorList>
    </citation>
    <scope>NUCLEOTIDE SEQUENCE [LARGE SCALE GENOMIC DNA]</scope>
    <source>
        <strain evidence="3 4">Pan161</strain>
    </source>
</reference>
<dbReference type="AlphaFoldDB" id="A0A517V8N0"/>
<dbReference type="RefSeq" id="WP_145224491.1">
    <property type="nucleotide sequence ID" value="NZ_CP036343.1"/>
</dbReference>